<dbReference type="RefSeq" id="WP_344592397.1">
    <property type="nucleotide sequence ID" value="NZ_BAAARW010000020.1"/>
</dbReference>
<protein>
    <submittedName>
        <fullName evidence="2">NAD(P)H-binding protein</fullName>
    </submittedName>
</protein>
<dbReference type="SUPFAM" id="SSF51735">
    <property type="entry name" value="NAD(P)-binding Rossmann-fold domains"/>
    <property type="match status" value="1"/>
</dbReference>
<dbReference type="InterPro" id="IPR036291">
    <property type="entry name" value="NAD(P)-bd_dom_sf"/>
</dbReference>
<dbReference type="Proteomes" id="UP001501231">
    <property type="component" value="Unassembled WGS sequence"/>
</dbReference>
<reference evidence="2 3" key="1">
    <citation type="journal article" date="2019" name="Int. J. Syst. Evol. Microbiol.">
        <title>The Global Catalogue of Microorganisms (GCM) 10K type strain sequencing project: providing services to taxonomists for standard genome sequencing and annotation.</title>
        <authorList>
            <consortium name="The Broad Institute Genomics Platform"/>
            <consortium name="The Broad Institute Genome Sequencing Center for Infectious Disease"/>
            <person name="Wu L."/>
            <person name="Ma J."/>
        </authorList>
    </citation>
    <scope>NUCLEOTIDE SEQUENCE [LARGE SCALE GENOMIC DNA]</scope>
    <source>
        <strain evidence="2 3">JCM 3325</strain>
    </source>
</reference>
<dbReference type="Gene3D" id="3.90.25.10">
    <property type="entry name" value="UDP-galactose 4-epimerase, domain 1"/>
    <property type="match status" value="1"/>
</dbReference>
<dbReference type="EMBL" id="BAAARW010000020">
    <property type="protein sequence ID" value="GAA2432209.1"/>
    <property type="molecule type" value="Genomic_DNA"/>
</dbReference>
<accession>A0ABN3JJE9</accession>
<evidence type="ECO:0000259" key="1">
    <source>
        <dbReference type="Pfam" id="PF13460"/>
    </source>
</evidence>
<proteinExistence type="predicted"/>
<comment type="caution">
    <text evidence="2">The sequence shown here is derived from an EMBL/GenBank/DDBJ whole genome shotgun (WGS) entry which is preliminary data.</text>
</comment>
<dbReference type="PANTHER" id="PTHR43162:SF1">
    <property type="entry name" value="PRESTALK A DIFFERENTIATION PROTEIN A"/>
    <property type="match status" value="1"/>
</dbReference>
<name>A0ABN3JJE9_9ACTN</name>
<dbReference type="InterPro" id="IPR051604">
    <property type="entry name" value="Ergot_Alk_Oxidoreductase"/>
</dbReference>
<feature type="domain" description="NAD(P)-binding" evidence="1">
    <location>
        <begin position="7"/>
        <end position="176"/>
    </location>
</feature>
<dbReference type="Pfam" id="PF13460">
    <property type="entry name" value="NAD_binding_10"/>
    <property type="match status" value="1"/>
</dbReference>
<sequence>MTILVTGATGKVGRNVVAQLLDTGRPVRAISRSPQRAGLPEDVEVLHADFARPESLHTALREVEKVFLFPSATGLRDFTAAASHAEVRHIVLLSSTVPGYDKPNPISEAHLAHERDVQDSGLPWTFVRPGGFMSNDLNWAATIKTQGVVRDPFGDAGVALIDERDIAAVAVTALIDDAHIGRTHEITGPHALTAIERIRILGQAIGRRLRFERQSSAEFTEQVTNEGYPAQYAEAVLEFGAYFDGRSGPVYPAVEHITGRPPHTYADWAAHHAPYFR</sequence>
<gene>
    <name evidence="2" type="ORF">GCM10010191_52740</name>
</gene>
<evidence type="ECO:0000313" key="3">
    <source>
        <dbReference type="Proteomes" id="UP001501231"/>
    </source>
</evidence>
<evidence type="ECO:0000313" key="2">
    <source>
        <dbReference type="EMBL" id="GAA2432209.1"/>
    </source>
</evidence>
<dbReference type="InterPro" id="IPR016040">
    <property type="entry name" value="NAD(P)-bd_dom"/>
</dbReference>
<dbReference type="PANTHER" id="PTHR43162">
    <property type="match status" value="1"/>
</dbReference>
<organism evidence="2 3">
    <name type="scientific">Actinomadura vinacea</name>
    <dbReference type="NCBI Taxonomy" id="115336"/>
    <lineage>
        <taxon>Bacteria</taxon>
        <taxon>Bacillati</taxon>
        <taxon>Actinomycetota</taxon>
        <taxon>Actinomycetes</taxon>
        <taxon>Streptosporangiales</taxon>
        <taxon>Thermomonosporaceae</taxon>
        <taxon>Actinomadura</taxon>
    </lineage>
</organism>
<keyword evidence="3" id="KW-1185">Reference proteome</keyword>
<dbReference type="Gene3D" id="3.40.50.720">
    <property type="entry name" value="NAD(P)-binding Rossmann-like Domain"/>
    <property type="match status" value="1"/>
</dbReference>